<dbReference type="EMBL" id="JADCTT010000013">
    <property type="protein sequence ID" value="KAF9745081.1"/>
    <property type="molecule type" value="Genomic_DNA"/>
</dbReference>
<accession>A0A0B7K1B1</accession>
<dbReference type="InterPro" id="IPR029063">
    <property type="entry name" value="SAM-dependent_MTases_sf"/>
</dbReference>
<evidence type="ECO:0008006" key="3">
    <source>
        <dbReference type="Google" id="ProtNLM"/>
    </source>
</evidence>
<evidence type="ECO:0000313" key="2">
    <source>
        <dbReference type="EMBL" id="KAF9745081.1"/>
    </source>
</evidence>
<reference evidence="2" key="2">
    <citation type="submission" date="2020-10" db="EMBL/GenBank/DDBJ databases">
        <title>High-Quality Genome Resource of Clonostachys rosea strain S41 by Oxford Nanopore Long-Read Sequencing.</title>
        <authorList>
            <person name="Wang H."/>
        </authorList>
    </citation>
    <scope>NUCLEOTIDE SEQUENCE</scope>
    <source>
        <strain evidence="2">S41</strain>
    </source>
</reference>
<dbReference type="Gene3D" id="3.40.50.150">
    <property type="entry name" value="Vaccinia Virus protein VP39"/>
    <property type="match status" value="1"/>
</dbReference>
<dbReference type="AlphaFoldDB" id="A0A0B7K1B1"/>
<dbReference type="PANTHER" id="PTHR45036:SF1">
    <property type="entry name" value="METHYLTRANSFERASE LIKE 7A"/>
    <property type="match status" value="1"/>
</dbReference>
<dbReference type="CDD" id="cd02440">
    <property type="entry name" value="AdoMet_MTases"/>
    <property type="match status" value="1"/>
</dbReference>
<organism evidence="1">
    <name type="scientific">Bionectria ochroleuca</name>
    <name type="common">Gliocladium roseum</name>
    <dbReference type="NCBI Taxonomy" id="29856"/>
    <lineage>
        <taxon>Eukaryota</taxon>
        <taxon>Fungi</taxon>
        <taxon>Dikarya</taxon>
        <taxon>Ascomycota</taxon>
        <taxon>Pezizomycotina</taxon>
        <taxon>Sordariomycetes</taxon>
        <taxon>Hypocreomycetidae</taxon>
        <taxon>Hypocreales</taxon>
        <taxon>Bionectriaceae</taxon>
        <taxon>Clonostachys</taxon>
    </lineage>
</organism>
<dbReference type="Proteomes" id="UP000616885">
    <property type="component" value="Unassembled WGS sequence"/>
</dbReference>
<reference evidence="1" key="1">
    <citation type="submission" date="2015-01" db="EMBL/GenBank/DDBJ databases">
        <authorList>
            <person name="Durling Mikael"/>
        </authorList>
    </citation>
    <scope>NUCLEOTIDE SEQUENCE</scope>
</reference>
<dbReference type="Pfam" id="PF13489">
    <property type="entry name" value="Methyltransf_23"/>
    <property type="match status" value="1"/>
</dbReference>
<name>A0A0B7K1B1_BIOOC</name>
<protein>
    <recommendedName>
        <fullName evidence="3">Methyltransferase type 11 domain-containing protein</fullName>
    </recommendedName>
</protein>
<dbReference type="PANTHER" id="PTHR45036">
    <property type="entry name" value="METHYLTRANSFERASE LIKE 7B"/>
    <property type="match status" value="1"/>
</dbReference>
<dbReference type="PROSITE" id="PS51257">
    <property type="entry name" value="PROKAR_LIPOPROTEIN"/>
    <property type="match status" value="1"/>
</dbReference>
<evidence type="ECO:0000313" key="1">
    <source>
        <dbReference type="EMBL" id="CEO48690.1"/>
    </source>
</evidence>
<proteinExistence type="predicted"/>
<dbReference type="InterPro" id="IPR052356">
    <property type="entry name" value="Thiol_S-MT"/>
</dbReference>
<gene>
    <name evidence="1" type="ORF">BN869_000004747_1</name>
    <name evidence="2" type="ORF">IM811_004703</name>
</gene>
<dbReference type="SUPFAM" id="SSF53335">
    <property type="entry name" value="S-adenosyl-L-methionine-dependent methyltransferases"/>
    <property type="match status" value="1"/>
</dbReference>
<sequence>MLAEITRPWVLMAISAACFFLTIFKLIAAFDLRTLTSWPKFKETWFGVLWTYVAPITKKAGLPKVLPLVEGRVRNGEIHDKVVGQPLHGTVLEVGAGSGLWTDAYKKVADEAKRTGGAGPTKIYGVEPNHMSAATLRQHVKEIGLDHVYEVVPVGIEDLDNPDAWGATIEPESVDCIVTVQCLCTIPEPEKNVALLYNYLKKGGRWYVYEHVRNDRGGLYYFFQSFTDFFWKYMMGGCRLCLNTEKTLTHTAMWDKIDLAQPPEEPSYQMVPHIYGTLVK</sequence>
<dbReference type="EMBL" id="CDPU01000011">
    <property type="protein sequence ID" value="CEO48690.1"/>
    <property type="molecule type" value="Genomic_DNA"/>
</dbReference>